<dbReference type="InterPro" id="IPR011701">
    <property type="entry name" value="MFS"/>
</dbReference>
<gene>
    <name evidence="8" type="ORF">J2S08_002820</name>
</gene>
<evidence type="ECO:0000256" key="3">
    <source>
        <dbReference type="ARBA" id="ARBA00022475"/>
    </source>
</evidence>
<evidence type="ECO:0000256" key="1">
    <source>
        <dbReference type="ARBA" id="ARBA00004651"/>
    </source>
</evidence>
<feature type="transmembrane region" description="Helical" evidence="7">
    <location>
        <begin position="40"/>
        <end position="60"/>
    </location>
</feature>
<evidence type="ECO:0000256" key="5">
    <source>
        <dbReference type="ARBA" id="ARBA00022989"/>
    </source>
</evidence>
<dbReference type="PANTHER" id="PTHR43266">
    <property type="entry name" value="MACROLIDE-EFFLUX PROTEIN"/>
    <property type="match status" value="1"/>
</dbReference>
<dbReference type="InterPro" id="IPR036259">
    <property type="entry name" value="MFS_trans_sf"/>
</dbReference>
<proteinExistence type="predicted"/>
<dbReference type="Pfam" id="PF07690">
    <property type="entry name" value="MFS_1"/>
    <property type="match status" value="1"/>
</dbReference>
<reference evidence="8 9" key="1">
    <citation type="submission" date="2023-07" db="EMBL/GenBank/DDBJ databases">
        <title>Genomic Encyclopedia of Type Strains, Phase IV (KMG-IV): sequencing the most valuable type-strain genomes for metagenomic binning, comparative biology and taxonomic classification.</title>
        <authorList>
            <person name="Goeker M."/>
        </authorList>
    </citation>
    <scope>NUCLEOTIDE SEQUENCE [LARGE SCALE GENOMIC DNA]</scope>
    <source>
        <strain evidence="8 9">DSM 23837</strain>
    </source>
</reference>
<dbReference type="SUPFAM" id="SSF103473">
    <property type="entry name" value="MFS general substrate transporter"/>
    <property type="match status" value="1"/>
</dbReference>
<evidence type="ECO:0000256" key="4">
    <source>
        <dbReference type="ARBA" id="ARBA00022692"/>
    </source>
</evidence>
<dbReference type="CDD" id="cd06173">
    <property type="entry name" value="MFS_MefA_like"/>
    <property type="match status" value="1"/>
</dbReference>
<feature type="transmembrane region" description="Helical" evidence="7">
    <location>
        <begin position="97"/>
        <end position="117"/>
    </location>
</feature>
<organism evidence="8 9">
    <name type="scientific">Bacillus chungangensis</name>
    <dbReference type="NCBI Taxonomy" id="587633"/>
    <lineage>
        <taxon>Bacteria</taxon>
        <taxon>Bacillati</taxon>
        <taxon>Bacillota</taxon>
        <taxon>Bacilli</taxon>
        <taxon>Bacillales</taxon>
        <taxon>Bacillaceae</taxon>
        <taxon>Bacillus</taxon>
    </lineage>
</organism>
<dbReference type="Proteomes" id="UP001223586">
    <property type="component" value="Unassembled WGS sequence"/>
</dbReference>
<name>A0ABT9WUS3_9BACI</name>
<sequence>MWKNRNIWILMLGEGIAGLGMWVGIIGNLEFLQQHVPSDFMKSLILLSGLFVGVLFGPMAGKVIDKYSKKTVMIYAGILRALAVFFMFAAIQQQSIAWMIVYMLGIGVSAAFYFPALQSSLPLIAKDNELLALNGLHMNVGTIARIAGTAVGGMMLVSFSLFSVYMWTFVSYVLILGCTFLLRIDESKDTSNVKPFKKGGSFTEVWPIIRHTPAVLLGLVLMLVPIGFLGSFNLMVLKISELQHNVAIKGWLYTAEGVAFMCGAFMIKKISGKTNIGLSLLISAFGISLSHLSLFFADHPVPSIISFAIFGFAAGTFFPLMATLFQRQVPKEYHGRFFSFRNMMDRLLFQAVLVSTGFFLDTIGFHYMVLVFGSFSLLLTLLMSIHQIRRPTSFEQKKAVG</sequence>
<accession>A0ABT9WUS3</accession>
<feature type="transmembrane region" description="Helical" evidence="7">
    <location>
        <begin position="303"/>
        <end position="325"/>
    </location>
</feature>
<feature type="transmembrane region" description="Helical" evidence="7">
    <location>
        <begin position="214"/>
        <end position="236"/>
    </location>
</feature>
<keyword evidence="3" id="KW-1003">Cell membrane</keyword>
<keyword evidence="4 7" id="KW-0812">Transmembrane</keyword>
<evidence type="ECO:0000256" key="6">
    <source>
        <dbReference type="ARBA" id="ARBA00023136"/>
    </source>
</evidence>
<comment type="caution">
    <text evidence="8">The sequence shown here is derived from an EMBL/GenBank/DDBJ whole genome shotgun (WGS) entry which is preliminary data.</text>
</comment>
<dbReference type="RefSeq" id="WP_307230500.1">
    <property type="nucleotide sequence ID" value="NZ_JAUSTT010000017.1"/>
</dbReference>
<feature type="transmembrane region" description="Helical" evidence="7">
    <location>
        <begin position="369"/>
        <end position="388"/>
    </location>
</feature>
<feature type="transmembrane region" description="Helical" evidence="7">
    <location>
        <begin position="278"/>
        <end position="297"/>
    </location>
</feature>
<feature type="transmembrane region" description="Helical" evidence="7">
    <location>
        <begin position="138"/>
        <end position="159"/>
    </location>
</feature>
<feature type="transmembrane region" description="Helical" evidence="7">
    <location>
        <begin position="72"/>
        <end position="91"/>
    </location>
</feature>
<dbReference type="EMBL" id="JAUSTT010000017">
    <property type="protein sequence ID" value="MDQ0176941.1"/>
    <property type="molecule type" value="Genomic_DNA"/>
</dbReference>
<keyword evidence="5 7" id="KW-1133">Transmembrane helix</keyword>
<feature type="transmembrane region" description="Helical" evidence="7">
    <location>
        <begin position="165"/>
        <end position="184"/>
    </location>
</feature>
<evidence type="ECO:0000256" key="7">
    <source>
        <dbReference type="SAM" id="Phobius"/>
    </source>
</evidence>
<keyword evidence="9" id="KW-1185">Reference proteome</keyword>
<protein>
    <submittedName>
        <fullName evidence="8">MFS family permease</fullName>
    </submittedName>
</protein>
<evidence type="ECO:0000313" key="8">
    <source>
        <dbReference type="EMBL" id="MDQ0176941.1"/>
    </source>
</evidence>
<feature type="transmembrane region" description="Helical" evidence="7">
    <location>
        <begin position="7"/>
        <end position="28"/>
    </location>
</feature>
<keyword evidence="6 7" id="KW-0472">Membrane</keyword>
<dbReference type="PANTHER" id="PTHR43266:SF7">
    <property type="entry name" value="TRANSPORTER, PUTATIVE-RELATED"/>
    <property type="match status" value="1"/>
</dbReference>
<keyword evidence="2" id="KW-0813">Transport</keyword>
<evidence type="ECO:0000256" key="2">
    <source>
        <dbReference type="ARBA" id="ARBA00022448"/>
    </source>
</evidence>
<comment type="subcellular location">
    <subcellularLocation>
        <location evidence="1">Cell membrane</location>
        <topology evidence="1">Multi-pass membrane protein</topology>
    </subcellularLocation>
</comment>
<dbReference type="Gene3D" id="1.20.1250.20">
    <property type="entry name" value="MFS general substrate transporter like domains"/>
    <property type="match status" value="1"/>
</dbReference>
<evidence type="ECO:0000313" key="9">
    <source>
        <dbReference type="Proteomes" id="UP001223586"/>
    </source>
</evidence>